<feature type="transmembrane region" description="Helical" evidence="1">
    <location>
        <begin position="21"/>
        <end position="41"/>
    </location>
</feature>
<sequence length="247" mass="29344">MIEESIKSIKADLYDRVSSPLMFGFCVAWCVWNYKFLLVLLSDEKVLEKVRIIDEILYKTDYQVLFYGIFYPLCSTLIYIFIYPYPAKIIFSFYKRRQSEIASVKKKIEDYELLSKEESFKIKNKIYELEHEYEKREKIKDDEIKLLNDYIKSRLKISLEDYKKRYLGVVITNDQLDVLKEAKTKARKNIDELFKDNVDKKDKDLIQSDIDFLEISDLIKVNVASGSHKKSIEITPKGRQTILNYTT</sequence>
<name>A0A7R6SXU5_9GAMM</name>
<keyword evidence="1" id="KW-0472">Membrane</keyword>
<reference evidence="2 3" key="1">
    <citation type="journal article" date="2008" name="Int. J. Syst. Evol. Microbiol.">
        <title>Neptunomonas japonica sp. nov., an Osedax japonicus symbiont-like bacterium isolated from sediment adjacent to sperm whale carcasses off Kagoshima, Japan.</title>
        <authorList>
            <person name="Miyazaki M."/>
            <person name="Nogi Y."/>
            <person name="Fujiwara Y."/>
            <person name="Kawato M."/>
            <person name="Kubokawa K."/>
            <person name="Horikoshi K."/>
        </authorList>
    </citation>
    <scope>NUCLEOTIDE SEQUENCE [LARGE SCALE GENOMIC DNA]</scope>
    <source>
        <strain evidence="2 3">JAMM 1380</strain>
    </source>
</reference>
<dbReference type="Proteomes" id="UP000595332">
    <property type="component" value="Chromosome"/>
</dbReference>
<dbReference type="KEGG" id="njp:NEJAP_3247"/>
<protein>
    <submittedName>
        <fullName evidence="2">Uncharacterized protein</fullName>
    </submittedName>
</protein>
<organism evidence="2 3">
    <name type="scientific">Neptunomonas japonica JAMM 1380</name>
    <dbReference type="NCBI Taxonomy" id="1441457"/>
    <lineage>
        <taxon>Bacteria</taxon>
        <taxon>Pseudomonadati</taxon>
        <taxon>Pseudomonadota</taxon>
        <taxon>Gammaproteobacteria</taxon>
        <taxon>Oceanospirillales</taxon>
        <taxon>Oceanospirillaceae</taxon>
        <taxon>Neptunomonas</taxon>
    </lineage>
</organism>
<dbReference type="EMBL" id="AP014546">
    <property type="protein sequence ID" value="BBB31185.1"/>
    <property type="molecule type" value="Genomic_DNA"/>
</dbReference>
<dbReference type="AlphaFoldDB" id="A0A7R6SXU5"/>
<evidence type="ECO:0000313" key="2">
    <source>
        <dbReference type="EMBL" id="BBB31185.1"/>
    </source>
</evidence>
<evidence type="ECO:0000256" key="1">
    <source>
        <dbReference type="SAM" id="Phobius"/>
    </source>
</evidence>
<proteinExistence type="predicted"/>
<keyword evidence="3" id="KW-1185">Reference proteome</keyword>
<accession>A0A7R6SXU5</accession>
<gene>
    <name evidence="2" type="ORF">NEJAP_3247</name>
</gene>
<keyword evidence="1" id="KW-0812">Transmembrane</keyword>
<feature type="transmembrane region" description="Helical" evidence="1">
    <location>
        <begin position="64"/>
        <end position="87"/>
    </location>
</feature>
<evidence type="ECO:0000313" key="3">
    <source>
        <dbReference type="Proteomes" id="UP000595332"/>
    </source>
</evidence>
<dbReference type="RefSeq" id="WP_201348304.1">
    <property type="nucleotide sequence ID" value="NZ_AP014546.1"/>
</dbReference>
<keyword evidence="1" id="KW-1133">Transmembrane helix</keyword>